<evidence type="ECO:0000256" key="1">
    <source>
        <dbReference type="ARBA" id="ARBA00004613"/>
    </source>
</evidence>
<dbReference type="PROSITE" id="PS51362">
    <property type="entry name" value="TGF_BETA_2"/>
    <property type="match status" value="1"/>
</dbReference>
<dbReference type="Gene3D" id="2.10.90.10">
    <property type="entry name" value="Cystine-knot cytokines"/>
    <property type="match status" value="1"/>
</dbReference>
<dbReference type="SUPFAM" id="SSF57501">
    <property type="entry name" value="Cystine-knot cytokines"/>
    <property type="match status" value="1"/>
</dbReference>
<dbReference type="InterPro" id="IPR029034">
    <property type="entry name" value="Cystine-knot_cytokine"/>
</dbReference>
<dbReference type="InterPro" id="IPR001839">
    <property type="entry name" value="TGF-b_C"/>
</dbReference>
<feature type="region of interest" description="Disordered" evidence="4">
    <location>
        <begin position="344"/>
        <end position="372"/>
    </location>
</feature>
<evidence type="ECO:0000256" key="3">
    <source>
        <dbReference type="RuleBase" id="RU000354"/>
    </source>
</evidence>
<evidence type="ECO:0000313" key="7">
    <source>
        <dbReference type="EMBL" id="CAF4144859.1"/>
    </source>
</evidence>
<dbReference type="SMART" id="SM00204">
    <property type="entry name" value="TGFB"/>
    <property type="match status" value="1"/>
</dbReference>
<evidence type="ECO:0000256" key="4">
    <source>
        <dbReference type="SAM" id="MobiDB-lite"/>
    </source>
</evidence>
<protein>
    <recommendedName>
        <fullName evidence="5">TGF-beta family profile domain-containing protein</fullName>
    </recommendedName>
</protein>
<accession>A0A815EA22</accession>
<reference evidence="6" key="1">
    <citation type="submission" date="2021-02" db="EMBL/GenBank/DDBJ databases">
        <authorList>
            <person name="Nowell W R."/>
        </authorList>
    </citation>
    <scope>NUCLEOTIDE SEQUENCE</scope>
</reference>
<keyword evidence="8" id="KW-1185">Reference proteome</keyword>
<keyword evidence="3" id="KW-0339">Growth factor</keyword>
<proteinExistence type="inferred from homology"/>
<feature type="compositionally biased region" description="Polar residues" evidence="4">
    <location>
        <begin position="344"/>
        <end position="353"/>
    </location>
</feature>
<evidence type="ECO:0000313" key="8">
    <source>
        <dbReference type="Proteomes" id="UP000663829"/>
    </source>
</evidence>
<evidence type="ECO:0000256" key="2">
    <source>
        <dbReference type="ARBA" id="ARBA00022525"/>
    </source>
</evidence>
<gene>
    <name evidence="6" type="ORF">GPM918_LOCUS28897</name>
    <name evidence="7" type="ORF">SRO942_LOCUS29435</name>
</gene>
<comment type="caution">
    <text evidence="6">The sequence shown here is derived from an EMBL/GenBank/DDBJ whole genome shotgun (WGS) entry which is preliminary data.</text>
</comment>
<dbReference type="Proteomes" id="UP000663829">
    <property type="component" value="Unassembled WGS sequence"/>
</dbReference>
<feature type="domain" description="TGF-beta family profile" evidence="5">
    <location>
        <begin position="391"/>
        <end position="510"/>
    </location>
</feature>
<keyword evidence="2" id="KW-0964">Secreted</keyword>
<organism evidence="6 8">
    <name type="scientific">Didymodactylos carnosus</name>
    <dbReference type="NCBI Taxonomy" id="1234261"/>
    <lineage>
        <taxon>Eukaryota</taxon>
        <taxon>Metazoa</taxon>
        <taxon>Spiralia</taxon>
        <taxon>Gnathifera</taxon>
        <taxon>Rotifera</taxon>
        <taxon>Eurotatoria</taxon>
        <taxon>Bdelloidea</taxon>
        <taxon>Philodinida</taxon>
        <taxon>Philodinidae</taxon>
        <taxon>Didymodactylos</taxon>
    </lineage>
</organism>
<dbReference type="EMBL" id="CAJOBC010041405">
    <property type="protein sequence ID" value="CAF4144859.1"/>
    <property type="molecule type" value="Genomic_DNA"/>
</dbReference>
<evidence type="ECO:0000259" key="5">
    <source>
        <dbReference type="PROSITE" id="PS51362"/>
    </source>
</evidence>
<comment type="similarity">
    <text evidence="3">Belongs to the TGF-beta family.</text>
</comment>
<feature type="non-terminal residue" evidence="6">
    <location>
        <position position="1"/>
    </location>
</feature>
<dbReference type="GO" id="GO:0005576">
    <property type="term" value="C:extracellular region"/>
    <property type="evidence" value="ECO:0007669"/>
    <property type="project" value="UniProtKB-SubCell"/>
</dbReference>
<comment type="subcellular location">
    <subcellularLocation>
        <location evidence="1">Secreted</location>
    </subcellularLocation>
</comment>
<name>A0A815EA22_9BILA</name>
<dbReference type="Proteomes" id="UP000681722">
    <property type="component" value="Unassembled WGS sequence"/>
</dbReference>
<dbReference type="CDD" id="cd13756">
    <property type="entry name" value="TGF_beta_BMPs_GDFs"/>
    <property type="match status" value="1"/>
</dbReference>
<evidence type="ECO:0000313" key="6">
    <source>
        <dbReference type="EMBL" id="CAF1308946.1"/>
    </source>
</evidence>
<dbReference type="Pfam" id="PF00019">
    <property type="entry name" value="TGF_beta"/>
    <property type="match status" value="1"/>
</dbReference>
<dbReference type="EMBL" id="CAJNOQ010012836">
    <property type="protein sequence ID" value="CAF1308946.1"/>
    <property type="molecule type" value="Genomic_DNA"/>
</dbReference>
<sequence>MQMCSVVLWCNNIVTIKPKGNLMIIHLLLLLSFLIFNVQTTEQQPDSSSKQTHPRVDLNEVQSFQQNKTIGSRSRHQFLIATKRVVQRKKQKHNYNRVQQTSEEKTNEVNLMPDEISYPNDTSLHASRNQSESFINVLFRRLRMEKPPNISALPFVGMSEADILIMQLFSSDRLLQRDGNDDHKHTIESVAISGQLLSNHSCEKRLKKSGYSSNSIECYRFLDQSYIKKLQLPRRPSIKSISLIMKKEYFNLDNNNNQTFNPVMFRVYMIYRPLVNNSKKSSKLTSKIPSVLKLPVTQVKQILDSYELVFDDKKMHYKTIYDNLMSELYDVAISKNLQDSYARQYSSPFSPNSEQRKQDDDGINNNSKQERSTNEEFVPYFDVEYGETENNGYRSHDALSRNKCSSSSPCCRRPLTLHFDDSHLLNFIVYPRVLDIGECVGLCDLSSVNQLQIRNSSQYNSSSIKEHYSSVNGRCCSFSRTSGLELLFREKQSIRRQFVPQMIIETCRCSSGSI</sequence>
<dbReference type="GO" id="GO:0008083">
    <property type="term" value="F:growth factor activity"/>
    <property type="evidence" value="ECO:0007669"/>
    <property type="project" value="UniProtKB-KW"/>
</dbReference>
<dbReference type="AlphaFoldDB" id="A0A815EA22"/>